<feature type="compositionally biased region" description="Low complexity" evidence="1">
    <location>
        <begin position="339"/>
        <end position="351"/>
    </location>
</feature>
<feature type="compositionally biased region" description="Basic residues" evidence="1">
    <location>
        <begin position="165"/>
        <end position="176"/>
    </location>
</feature>
<gene>
    <name evidence="2" type="ORF">SEV965_LOCUS33089</name>
</gene>
<feature type="compositionally biased region" description="Basic residues" evidence="1">
    <location>
        <begin position="36"/>
        <end position="51"/>
    </location>
</feature>
<feature type="compositionally biased region" description="Low complexity" evidence="1">
    <location>
        <begin position="61"/>
        <end position="75"/>
    </location>
</feature>
<sequence>MLDYHDHLSPYNIGGYGFVDRRQQRQQRSVQPVRSFSRRRLSNRPRRRGPRQIRLNDFMPTGLRTTTAPITTTTTNVPANALPQRERFTQRNATQPFTVNDINQNRRQQQQQNQRQRKTTSSFRRRQRRNNRFAVLADGNENDNDNVSDVEVEVKDEVMPSNTNKKQRKDKNKKKIRRYLQPNCILKWLEEHSRSSKTAISGRGNQAYVLSAVSIYYEWVRNNYELQVWQAYLKMGTEQKHWAKEVVRRTKRRDDVINTRFVQKKINRLTTAIAEACATISDLQIQLSTYWMQTLSESTNQRLAQTTANIVAKQLSVDRARQTTAAGNVGTDTDDEVDTGTTGAAPTTTTTTTSKNYVREPIERIEKYILEYM</sequence>
<feature type="compositionally biased region" description="Polar residues" evidence="1">
    <location>
        <begin position="90"/>
        <end position="102"/>
    </location>
</feature>
<evidence type="ECO:0000313" key="2">
    <source>
        <dbReference type="EMBL" id="CAF1438145.1"/>
    </source>
</evidence>
<name>A0A815NDW3_9BILA</name>
<dbReference type="Proteomes" id="UP000663889">
    <property type="component" value="Unassembled WGS sequence"/>
</dbReference>
<dbReference type="AlphaFoldDB" id="A0A815NDW3"/>
<proteinExistence type="predicted"/>
<dbReference type="EMBL" id="CAJNOU010004355">
    <property type="protein sequence ID" value="CAF1438145.1"/>
    <property type="molecule type" value="Genomic_DNA"/>
</dbReference>
<feature type="non-terminal residue" evidence="2">
    <location>
        <position position="1"/>
    </location>
</feature>
<protein>
    <submittedName>
        <fullName evidence="2">Uncharacterized protein</fullName>
    </submittedName>
</protein>
<accession>A0A815NDW3</accession>
<feature type="compositionally biased region" description="Basic residues" evidence="1">
    <location>
        <begin position="115"/>
        <end position="131"/>
    </location>
</feature>
<reference evidence="2" key="1">
    <citation type="submission" date="2021-02" db="EMBL/GenBank/DDBJ databases">
        <authorList>
            <person name="Nowell W R."/>
        </authorList>
    </citation>
    <scope>NUCLEOTIDE SEQUENCE</scope>
</reference>
<feature type="region of interest" description="Disordered" evidence="1">
    <location>
        <begin position="12"/>
        <end position="176"/>
    </location>
</feature>
<feature type="compositionally biased region" description="Low complexity" evidence="1">
    <location>
        <begin position="103"/>
        <end position="114"/>
    </location>
</feature>
<organism evidence="2 3">
    <name type="scientific">Rotaria sordida</name>
    <dbReference type="NCBI Taxonomy" id="392033"/>
    <lineage>
        <taxon>Eukaryota</taxon>
        <taxon>Metazoa</taxon>
        <taxon>Spiralia</taxon>
        <taxon>Gnathifera</taxon>
        <taxon>Rotifera</taxon>
        <taxon>Eurotatoria</taxon>
        <taxon>Bdelloidea</taxon>
        <taxon>Philodinida</taxon>
        <taxon>Philodinidae</taxon>
        <taxon>Rotaria</taxon>
    </lineage>
</organism>
<feature type="region of interest" description="Disordered" evidence="1">
    <location>
        <begin position="322"/>
        <end position="351"/>
    </location>
</feature>
<evidence type="ECO:0000313" key="3">
    <source>
        <dbReference type="Proteomes" id="UP000663889"/>
    </source>
</evidence>
<comment type="caution">
    <text evidence="2">The sequence shown here is derived from an EMBL/GenBank/DDBJ whole genome shotgun (WGS) entry which is preliminary data.</text>
</comment>
<feature type="compositionally biased region" description="Low complexity" evidence="1">
    <location>
        <begin position="26"/>
        <end position="35"/>
    </location>
</feature>
<evidence type="ECO:0000256" key="1">
    <source>
        <dbReference type="SAM" id="MobiDB-lite"/>
    </source>
</evidence>
<feature type="compositionally biased region" description="Acidic residues" evidence="1">
    <location>
        <begin position="140"/>
        <end position="151"/>
    </location>
</feature>